<comment type="caution">
    <text evidence="2">The sequence shown here is derived from an EMBL/GenBank/DDBJ whole genome shotgun (WGS) entry which is preliminary data.</text>
</comment>
<accession>X0UD91</accession>
<organism evidence="2">
    <name type="scientific">marine sediment metagenome</name>
    <dbReference type="NCBI Taxonomy" id="412755"/>
    <lineage>
        <taxon>unclassified sequences</taxon>
        <taxon>metagenomes</taxon>
        <taxon>ecological metagenomes</taxon>
    </lineage>
</organism>
<dbReference type="Gene3D" id="2.30.30.700">
    <property type="entry name" value="SLA1 homology domain 1"/>
    <property type="match status" value="1"/>
</dbReference>
<reference evidence="2" key="1">
    <citation type="journal article" date="2014" name="Front. Microbiol.">
        <title>High frequency of phylogenetically diverse reductive dehalogenase-homologous genes in deep subseafloor sedimentary metagenomes.</title>
        <authorList>
            <person name="Kawai M."/>
            <person name="Futagami T."/>
            <person name="Toyoda A."/>
            <person name="Takaki Y."/>
            <person name="Nishi S."/>
            <person name="Hori S."/>
            <person name="Arai W."/>
            <person name="Tsubouchi T."/>
            <person name="Morono Y."/>
            <person name="Uchiyama I."/>
            <person name="Ito T."/>
            <person name="Fujiyama A."/>
            <person name="Inagaki F."/>
            <person name="Takami H."/>
        </authorList>
    </citation>
    <scope>NUCLEOTIDE SEQUENCE</scope>
    <source>
        <strain evidence="2">Expedition CK06-06</strain>
    </source>
</reference>
<dbReference type="GO" id="GO:0030674">
    <property type="term" value="F:protein-macromolecule adaptor activity"/>
    <property type="evidence" value="ECO:0007669"/>
    <property type="project" value="InterPro"/>
</dbReference>
<feature type="domain" description="SLA1 homology" evidence="1">
    <location>
        <begin position="17"/>
        <end position="73"/>
    </location>
</feature>
<evidence type="ECO:0000313" key="2">
    <source>
        <dbReference type="EMBL" id="GAG03535.1"/>
    </source>
</evidence>
<dbReference type="AlphaFoldDB" id="X0UD91"/>
<dbReference type="GO" id="GO:0043130">
    <property type="term" value="F:ubiquitin binding"/>
    <property type="evidence" value="ECO:0007669"/>
    <property type="project" value="InterPro"/>
</dbReference>
<evidence type="ECO:0000259" key="1">
    <source>
        <dbReference type="Pfam" id="PF03983"/>
    </source>
</evidence>
<gene>
    <name evidence="2" type="ORF">S01H1_42046</name>
</gene>
<sequence>MKNVLLVIVAVGLLASPAMARQWTSRTGGFSVEAELVDVKGGNVILKKEDGSQLTVPLNKLSLGDVRYIADVLKAADASITGGKTESPAAEKPQSDTTAEPAIAAEVLQKLRYRWKKGQSYVYRVKITGERGYYSEYYSGDVTYKVKSIRDNEIVLDMTPKMTRGKKCQPVELIVVGGSPYGPTLLPDHPVYVRSATRRDQQVSITVDPRGHVDSIEGQWQLPYLIGDLSQLMIEPLSERNEA</sequence>
<name>X0UD91_9ZZZZ</name>
<proteinExistence type="predicted"/>
<dbReference type="EMBL" id="BARS01026699">
    <property type="protein sequence ID" value="GAG03535.1"/>
    <property type="molecule type" value="Genomic_DNA"/>
</dbReference>
<dbReference type="Pfam" id="PF03983">
    <property type="entry name" value="SHD1"/>
    <property type="match status" value="1"/>
</dbReference>
<feature type="non-terminal residue" evidence="2">
    <location>
        <position position="243"/>
    </location>
</feature>
<dbReference type="InterPro" id="IPR007131">
    <property type="entry name" value="SHD1"/>
</dbReference>
<dbReference type="GO" id="GO:0042802">
    <property type="term" value="F:identical protein binding"/>
    <property type="evidence" value="ECO:0007669"/>
    <property type="project" value="InterPro"/>
</dbReference>
<dbReference type="GO" id="GO:0008092">
    <property type="term" value="F:cytoskeletal protein binding"/>
    <property type="evidence" value="ECO:0007669"/>
    <property type="project" value="InterPro"/>
</dbReference>
<protein>
    <recommendedName>
        <fullName evidence="1">SLA1 homology domain-containing protein</fullName>
    </recommendedName>
</protein>